<organism evidence="2">
    <name type="scientific">viral metagenome</name>
    <dbReference type="NCBI Taxonomy" id="1070528"/>
    <lineage>
        <taxon>unclassified sequences</taxon>
        <taxon>metagenomes</taxon>
        <taxon>organismal metagenomes</taxon>
    </lineage>
</organism>
<keyword evidence="2" id="KW-0378">Hydrolase</keyword>
<name>A0A6M3JSX2_9ZZZZ</name>
<protein>
    <submittedName>
        <fullName evidence="2">Putative nucleotide pyrophosphohydrolase domain-containing protein</fullName>
    </submittedName>
</protein>
<dbReference type="SUPFAM" id="SSF101386">
    <property type="entry name" value="all-alpha NTP pyrophosphatases"/>
    <property type="match status" value="1"/>
</dbReference>
<dbReference type="AlphaFoldDB" id="A0A6M3JSX2"/>
<evidence type="ECO:0000259" key="1">
    <source>
        <dbReference type="Pfam" id="PF03819"/>
    </source>
</evidence>
<dbReference type="Pfam" id="PF03819">
    <property type="entry name" value="MazG"/>
    <property type="match status" value="1"/>
</dbReference>
<gene>
    <name evidence="2" type="ORF">MM415A02497_0014</name>
</gene>
<feature type="domain" description="NTP pyrophosphohydrolase MazG-like" evidence="1">
    <location>
        <begin position="24"/>
        <end position="99"/>
    </location>
</feature>
<dbReference type="InterPro" id="IPR004518">
    <property type="entry name" value="MazG-like_dom"/>
</dbReference>
<accession>A0A6M3JSX2</accession>
<dbReference type="GO" id="GO:0016787">
    <property type="term" value="F:hydrolase activity"/>
    <property type="evidence" value="ECO:0007669"/>
    <property type="project" value="UniProtKB-KW"/>
</dbReference>
<sequence length="116" mass="13107">MDMIDLKQKELADWQEYNFGISSVEDMVLGMSEELGELAHWILKRKQGIREGANGNDCKAEIADAFADVVVFGIQAMTYEGIDAEDAFSNTVMKVLKRDWRNNPQGIGETQHKQPE</sequence>
<evidence type="ECO:0000313" key="2">
    <source>
        <dbReference type="EMBL" id="QJA73083.1"/>
    </source>
</evidence>
<proteinExistence type="predicted"/>
<dbReference type="EMBL" id="MT142000">
    <property type="protein sequence ID" value="QJA73083.1"/>
    <property type="molecule type" value="Genomic_DNA"/>
</dbReference>
<reference evidence="2" key="1">
    <citation type="submission" date="2020-03" db="EMBL/GenBank/DDBJ databases">
        <title>The deep terrestrial virosphere.</title>
        <authorList>
            <person name="Holmfeldt K."/>
            <person name="Nilsson E."/>
            <person name="Simone D."/>
            <person name="Lopez-Fernandez M."/>
            <person name="Wu X."/>
            <person name="de Brujin I."/>
            <person name="Lundin D."/>
            <person name="Andersson A."/>
            <person name="Bertilsson S."/>
            <person name="Dopson M."/>
        </authorList>
    </citation>
    <scope>NUCLEOTIDE SEQUENCE</scope>
    <source>
        <strain evidence="2">MM415A02497</strain>
    </source>
</reference>
<dbReference type="Gene3D" id="1.10.287.1080">
    <property type="entry name" value="MazG-like"/>
    <property type="match status" value="1"/>
</dbReference>